<reference evidence="1 2" key="1">
    <citation type="submission" date="2024-04" db="EMBL/GenBank/DDBJ databases">
        <authorList>
            <person name="Waldvogel A.-M."/>
            <person name="Schoenle A."/>
        </authorList>
    </citation>
    <scope>NUCLEOTIDE SEQUENCE [LARGE SCALE GENOMIC DNA]</scope>
</reference>
<dbReference type="Proteomes" id="UP001497482">
    <property type="component" value="Chromosome 22"/>
</dbReference>
<accession>A0AAV2LG10</accession>
<gene>
    <name evidence="1" type="ORF">KC01_LOCUS26867</name>
</gene>
<evidence type="ECO:0000313" key="1">
    <source>
        <dbReference type="EMBL" id="CAL1598494.1"/>
    </source>
</evidence>
<sequence>MMKYSLFFYKCIYRPLGAVYLSRHVTTGAEEAVINAHTVAVGGPHLWSGTVAPGPAPSDLNTEPGSTETHSCHTDMTFTFTAQL</sequence>
<evidence type="ECO:0000313" key="2">
    <source>
        <dbReference type="Proteomes" id="UP001497482"/>
    </source>
</evidence>
<organism evidence="1 2">
    <name type="scientific">Knipowitschia caucasica</name>
    <name type="common">Caucasian dwarf goby</name>
    <name type="synonym">Pomatoschistus caucasicus</name>
    <dbReference type="NCBI Taxonomy" id="637954"/>
    <lineage>
        <taxon>Eukaryota</taxon>
        <taxon>Metazoa</taxon>
        <taxon>Chordata</taxon>
        <taxon>Craniata</taxon>
        <taxon>Vertebrata</taxon>
        <taxon>Euteleostomi</taxon>
        <taxon>Actinopterygii</taxon>
        <taxon>Neopterygii</taxon>
        <taxon>Teleostei</taxon>
        <taxon>Neoteleostei</taxon>
        <taxon>Acanthomorphata</taxon>
        <taxon>Gobiaria</taxon>
        <taxon>Gobiiformes</taxon>
        <taxon>Gobioidei</taxon>
        <taxon>Gobiidae</taxon>
        <taxon>Gobiinae</taxon>
        <taxon>Knipowitschia</taxon>
    </lineage>
</organism>
<protein>
    <submittedName>
        <fullName evidence="1">Uncharacterized protein</fullName>
    </submittedName>
</protein>
<proteinExistence type="predicted"/>
<dbReference type="EMBL" id="OZ035844">
    <property type="protein sequence ID" value="CAL1598494.1"/>
    <property type="molecule type" value="Genomic_DNA"/>
</dbReference>
<name>A0AAV2LG10_KNICA</name>
<dbReference type="AlphaFoldDB" id="A0AAV2LG10"/>
<keyword evidence="2" id="KW-1185">Reference proteome</keyword>